<keyword evidence="9" id="KW-0963">Cytoplasm</keyword>
<comment type="subcellular location">
    <subcellularLocation>
        <location evidence="9">Cytoplasm</location>
    </subcellularLocation>
    <text evidence="9">About half TF is bound to the ribosome near the polypeptide exit tunnel while the other half is free in the cytoplasm.</text>
</comment>
<dbReference type="HAMAP" id="MF_00303">
    <property type="entry name" value="Trigger_factor_Tig"/>
    <property type="match status" value="1"/>
</dbReference>
<sequence length="428" mass="47661">MKHELKKIEHSAVEIKVTLTAEELSPIKSEVIKTLATKVEVPGFRKGHAPLNKVEAAFADAIKEEVVESVLKANFEKIVAEEKITPVSFIYDLVADMKDTLEMTFKVDVYPEITLGEYKGLEVEKESFEMTDDLLNKEIENMLNAKSKLEDAPEGHKAEMGNTVDLAFEGFVDGVPFEGGKADSHQLKLGSKMFIDNFEDQLVGYTVGQEGDVNVTFPAEYHAEALAGKPATFKVKINSIKTLAKPELTEEFAKEAGFESVEDLKAKKTAEIVAREEARVKNNFVGKLIQKVVADSKVEVPKSMVVREVENRMAEMNQQLAMQGMDLDQYLKMTGMTKEQAFNQIAPMAHNKVQVDLVLEAIAKAENLEVTAEELNTKVEEIAKMYGMTKEQLEAELKKNSNLEEFNHSLKTEALAQKAVDVIVNNAK</sequence>
<comment type="similarity">
    <text evidence="2 9 11">Belongs to the FKBP-type PPIase family. Tig subfamily.</text>
</comment>
<name>A0ABU4WAH0_9FUSO</name>
<organism evidence="14 15">
    <name type="scientific">Candidatus Cetobacterium colombiensis</name>
    <dbReference type="NCBI Taxonomy" id="3073100"/>
    <lineage>
        <taxon>Bacteria</taxon>
        <taxon>Fusobacteriati</taxon>
        <taxon>Fusobacteriota</taxon>
        <taxon>Fusobacteriia</taxon>
        <taxon>Fusobacteriales</taxon>
        <taxon>Fusobacteriaceae</taxon>
        <taxon>Cetobacterium</taxon>
    </lineage>
</organism>
<dbReference type="InterPro" id="IPR027304">
    <property type="entry name" value="Trigger_fact/SurA_dom_sf"/>
</dbReference>
<dbReference type="EMBL" id="JAVIKH010000002">
    <property type="protein sequence ID" value="MDX8335483.1"/>
    <property type="molecule type" value="Genomic_DNA"/>
</dbReference>
<feature type="domain" description="PPIase FKBP-type" evidence="13">
    <location>
        <begin position="161"/>
        <end position="243"/>
    </location>
</feature>
<reference evidence="15" key="1">
    <citation type="submission" date="2023-07" db="EMBL/GenBank/DDBJ databases">
        <authorList>
            <person name="Colorado M.A."/>
            <person name="Villamil L.M."/>
            <person name="Melo J.F."/>
            <person name="Rodriguez J.A."/>
            <person name="Ruiz R.Y."/>
        </authorList>
    </citation>
    <scope>NUCLEOTIDE SEQUENCE [LARGE SCALE GENOMIC DNA]</scope>
    <source>
        <strain evidence="15">C33</strain>
    </source>
</reference>
<evidence type="ECO:0000256" key="3">
    <source>
        <dbReference type="ARBA" id="ARBA00013194"/>
    </source>
</evidence>
<dbReference type="InterPro" id="IPR046357">
    <property type="entry name" value="PPIase_dom_sf"/>
</dbReference>
<dbReference type="GO" id="GO:0003755">
    <property type="term" value="F:peptidyl-prolyl cis-trans isomerase activity"/>
    <property type="evidence" value="ECO:0007669"/>
    <property type="project" value="UniProtKB-EC"/>
</dbReference>
<dbReference type="SUPFAM" id="SSF102735">
    <property type="entry name" value="Trigger factor ribosome-binding domain"/>
    <property type="match status" value="1"/>
</dbReference>
<evidence type="ECO:0000256" key="11">
    <source>
        <dbReference type="RuleBase" id="RU003914"/>
    </source>
</evidence>
<dbReference type="InterPro" id="IPR001179">
    <property type="entry name" value="PPIase_FKBP_dom"/>
</dbReference>
<gene>
    <name evidence="9 14" type="primary">tig</name>
    <name evidence="14" type="ORF">RFV38_03045</name>
</gene>
<dbReference type="PANTHER" id="PTHR30560">
    <property type="entry name" value="TRIGGER FACTOR CHAPERONE AND PEPTIDYL-PROLYL CIS/TRANS ISOMERASE"/>
    <property type="match status" value="1"/>
</dbReference>
<keyword evidence="15" id="KW-1185">Reference proteome</keyword>
<comment type="function">
    <text evidence="9">Involved in protein export. Acts as a chaperone by maintaining the newly synthesized protein in an open conformation. Functions as a peptidyl-prolyl cis-trans isomerase.</text>
</comment>
<dbReference type="InterPro" id="IPR037041">
    <property type="entry name" value="Trigger_fac_C_sf"/>
</dbReference>
<dbReference type="NCBIfam" id="TIGR00115">
    <property type="entry name" value="tig"/>
    <property type="match status" value="1"/>
</dbReference>
<evidence type="ECO:0000256" key="8">
    <source>
        <dbReference type="ARBA" id="ARBA00029986"/>
    </source>
</evidence>
<protein>
    <recommendedName>
        <fullName evidence="4 9">Trigger factor</fullName>
        <shortName evidence="9">TF</shortName>
        <ecNumber evidence="3 9">5.2.1.8</ecNumber>
    </recommendedName>
    <alternativeName>
        <fullName evidence="8 9">PPIase</fullName>
    </alternativeName>
</protein>
<keyword evidence="12" id="KW-0175">Coiled coil</keyword>
<evidence type="ECO:0000313" key="14">
    <source>
        <dbReference type="EMBL" id="MDX8335483.1"/>
    </source>
</evidence>
<feature type="coiled-coil region" evidence="12">
    <location>
        <begin position="358"/>
        <end position="385"/>
    </location>
</feature>
<dbReference type="InterPro" id="IPR036611">
    <property type="entry name" value="Trigger_fac_ribosome-bd_sf"/>
</dbReference>
<proteinExistence type="inferred from homology"/>
<dbReference type="InterPro" id="IPR008880">
    <property type="entry name" value="Trigger_fac_C"/>
</dbReference>
<evidence type="ECO:0000256" key="9">
    <source>
        <dbReference type="HAMAP-Rule" id="MF_00303"/>
    </source>
</evidence>
<evidence type="ECO:0000256" key="7">
    <source>
        <dbReference type="ARBA" id="ARBA00023235"/>
    </source>
</evidence>
<dbReference type="PROSITE" id="PS50059">
    <property type="entry name" value="FKBP_PPIASE"/>
    <property type="match status" value="1"/>
</dbReference>
<dbReference type="InterPro" id="IPR008881">
    <property type="entry name" value="Trigger_fac_ribosome-bd_bac"/>
</dbReference>
<evidence type="ECO:0000256" key="10">
    <source>
        <dbReference type="PROSITE-ProRule" id="PRU00277"/>
    </source>
</evidence>
<dbReference type="PANTHER" id="PTHR30560:SF3">
    <property type="entry name" value="TRIGGER FACTOR-LIKE PROTEIN TIG, CHLOROPLASTIC"/>
    <property type="match status" value="1"/>
</dbReference>
<comment type="domain">
    <text evidence="9">Consists of 3 domains; the N-terminus binds the ribosome, the middle domain has PPIase activity, while the C-terminus has intrinsic chaperone activity on its own.</text>
</comment>
<dbReference type="SUPFAM" id="SSF54534">
    <property type="entry name" value="FKBP-like"/>
    <property type="match status" value="1"/>
</dbReference>
<dbReference type="RefSeq" id="WP_320312883.1">
    <property type="nucleotide sequence ID" value="NZ_JAVIKH010000002.1"/>
</dbReference>
<dbReference type="Pfam" id="PF05698">
    <property type="entry name" value="Trigger_C"/>
    <property type="match status" value="1"/>
</dbReference>
<keyword evidence="5 9" id="KW-0697">Rotamase</keyword>
<evidence type="ECO:0000256" key="12">
    <source>
        <dbReference type="SAM" id="Coils"/>
    </source>
</evidence>
<dbReference type="PIRSF" id="PIRSF003095">
    <property type="entry name" value="Trigger_factor"/>
    <property type="match status" value="1"/>
</dbReference>
<keyword evidence="9 11" id="KW-0132">Cell division</keyword>
<dbReference type="EC" id="5.2.1.8" evidence="3 9"/>
<evidence type="ECO:0000256" key="2">
    <source>
        <dbReference type="ARBA" id="ARBA00005464"/>
    </source>
</evidence>
<comment type="caution">
    <text evidence="14">The sequence shown here is derived from an EMBL/GenBank/DDBJ whole genome shotgun (WGS) entry which is preliminary data.</text>
</comment>
<dbReference type="Gene3D" id="3.10.50.40">
    <property type="match status" value="1"/>
</dbReference>
<keyword evidence="9 11" id="KW-0131">Cell cycle</keyword>
<dbReference type="Gene3D" id="3.30.70.1050">
    <property type="entry name" value="Trigger factor ribosome-binding domain"/>
    <property type="match status" value="1"/>
</dbReference>
<evidence type="ECO:0000256" key="4">
    <source>
        <dbReference type="ARBA" id="ARBA00016902"/>
    </source>
</evidence>
<evidence type="ECO:0000256" key="5">
    <source>
        <dbReference type="ARBA" id="ARBA00023110"/>
    </source>
</evidence>
<dbReference type="Pfam" id="PF00254">
    <property type="entry name" value="FKBP_C"/>
    <property type="match status" value="1"/>
</dbReference>
<dbReference type="SUPFAM" id="SSF109998">
    <property type="entry name" value="Triger factor/SurA peptide-binding domain-like"/>
    <property type="match status" value="1"/>
</dbReference>
<dbReference type="Proteomes" id="UP001279681">
    <property type="component" value="Unassembled WGS sequence"/>
</dbReference>
<dbReference type="InterPro" id="IPR005215">
    <property type="entry name" value="Trig_fac"/>
</dbReference>
<dbReference type="Pfam" id="PF05697">
    <property type="entry name" value="Trigger_N"/>
    <property type="match status" value="1"/>
</dbReference>
<keyword evidence="7 9" id="KW-0413">Isomerase</keyword>
<comment type="catalytic activity">
    <reaction evidence="1 9 10">
        <text>[protein]-peptidylproline (omega=180) = [protein]-peptidylproline (omega=0)</text>
        <dbReference type="Rhea" id="RHEA:16237"/>
        <dbReference type="Rhea" id="RHEA-COMP:10747"/>
        <dbReference type="Rhea" id="RHEA-COMP:10748"/>
        <dbReference type="ChEBI" id="CHEBI:83833"/>
        <dbReference type="ChEBI" id="CHEBI:83834"/>
        <dbReference type="EC" id="5.2.1.8"/>
    </reaction>
</comment>
<evidence type="ECO:0000313" key="15">
    <source>
        <dbReference type="Proteomes" id="UP001279681"/>
    </source>
</evidence>
<accession>A0ABU4WAH0</accession>
<evidence type="ECO:0000256" key="1">
    <source>
        <dbReference type="ARBA" id="ARBA00000971"/>
    </source>
</evidence>
<evidence type="ECO:0000259" key="13">
    <source>
        <dbReference type="PROSITE" id="PS50059"/>
    </source>
</evidence>
<keyword evidence="6 9" id="KW-0143">Chaperone</keyword>
<dbReference type="Gene3D" id="1.10.3120.10">
    <property type="entry name" value="Trigger factor, C-terminal domain"/>
    <property type="match status" value="1"/>
</dbReference>
<evidence type="ECO:0000256" key="6">
    <source>
        <dbReference type="ARBA" id="ARBA00023186"/>
    </source>
</evidence>